<gene>
    <name evidence="2" type="ORF">SXIM_45610</name>
</gene>
<dbReference type="PANTHER" id="PTHR12126">
    <property type="entry name" value="NADH-UBIQUINONE OXIDOREDUCTASE 39 KDA SUBUNIT-RELATED"/>
    <property type="match status" value="1"/>
</dbReference>
<dbReference type="InterPro" id="IPR051207">
    <property type="entry name" value="ComplexI_NDUFA9_subunit"/>
</dbReference>
<evidence type="ECO:0000259" key="1">
    <source>
        <dbReference type="Pfam" id="PF13460"/>
    </source>
</evidence>
<dbReference type="GO" id="GO:0044877">
    <property type="term" value="F:protein-containing complex binding"/>
    <property type="evidence" value="ECO:0007669"/>
    <property type="project" value="TreeGrafter"/>
</dbReference>
<dbReference type="InterPro" id="IPR036291">
    <property type="entry name" value="NAD(P)-bd_dom_sf"/>
</dbReference>
<dbReference type="KEGG" id="sxi:SXIM_45610"/>
<dbReference type="PANTHER" id="PTHR12126:SF11">
    <property type="entry name" value="NADH DEHYDROGENASE [UBIQUINONE] 1 ALPHA SUBCOMPLEX SUBUNIT 9, MITOCHONDRIAL"/>
    <property type="match status" value="1"/>
</dbReference>
<name>A0A0F7FYU2_9ACTN</name>
<reference evidence="2" key="1">
    <citation type="submission" date="2019-08" db="EMBL/GenBank/DDBJ databases">
        <title>Complete genome sequence of a mangrove-derived Streptomyces xiamenensis.</title>
        <authorList>
            <person name="Xu J."/>
        </authorList>
    </citation>
    <scope>NUCLEOTIDE SEQUENCE</scope>
    <source>
        <strain evidence="2">318</strain>
    </source>
</reference>
<organism evidence="2 3">
    <name type="scientific">Streptomyces xiamenensis</name>
    <dbReference type="NCBI Taxonomy" id="408015"/>
    <lineage>
        <taxon>Bacteria</taxon>
        <taxon>Bacillati</taxon>
        <taxon>Actinomycetota</taxon>
        <taxon>Actinomycetes</taxon>
        <taxon>Kitasatosporales</taxon>
        <taxon>Streptomycetaceae</taxon>
        <taxon>Streptomyces</taxon>
    </lineage>
</organism>
<keyword evidence="3" id="KW-1185">Reference proteome</keyword>
<proteinExistence type="predicted"/>
<dbReference type="PATRIC" id="fig|408015.6.peg.4616"/>
<dbReference type="Proteomes" id="UP000034034">
    <property type="component" value="Chromosome"/>
</dbReference>
<accession>A0A0F7FYU2</accession>
<dbReference type="EMBL" id="CP009922">
    <property type="protein sequence ID" value="AKG45945.1"/>
    <property type="molecule type" value="Genomic_DNA"/>
</dbReference>
<dbReference type="RefSeq" id="WP_030730232.1">
    <property type="nucleotide sequence ID" value="NZ_CP009922.3"/>
</dbReference>
<dbReference type="Pfam" id="PF13460">
    <property type="entry name" value="NAD_binding_10"/>
    <property type="match status" value="1"/>
</dbReference>
<dbReference type="InterPro" id="IPR016040">
    <property type="entry name" value="NAD(P)-bd_dom"/>
</dbReference>
<dbReference type="STRING" id="408015.SXIM_45610"/>
<feature type="domain" description="NAD(P)-binding" evidence="1">
    <location>
        <begin position="12"/>
        <end position="144"/>
    </location>
</feature>
<evidence type="ECO:0000313" key="3">
    <source>
        <dbReference type="Proteomes" id="UP000034034"/>
    </source>
</evidence>
<dbReference type="Gene3D" id="3.40.50.720">
    <property type="entry name" value="NAD(P)-binding Rossmann-like Domain"/>
    <property type="match status" value="1"/>
</dbReference>
<dbReference type="AlphaFoldDB" id="A0A0F7FYU2"/>
<sequence>MVAKRGAIVVTGGTGTLGRQVVRRLLEDEHEVRVLSRHPHPRADRTPREWAVGDLATGEGLDAALEGADVVVHCASAPAKDDRVTTGHLLEAARRGTRPHLVYISIVGVDRVPLRYYGRKLACERLVEESGLPWTTLRATQFHDLVAGLTTAQRLLPVVFTLGGEVRLQPVEVREVGERLAELAVGEPAGRVPDLGGPQIRTLRELTGLTVRARGWHRPVVPLRLPGKVIGAVRAGGLLTPEHADGRGTFEEFLAARGAMR</sequence>
<dbReference type="SUPFAM" id="SSF51735">
    <property type="entry name" value="NAD(P)-binding Rossmann-fold domains"/>
    <property type="match status" value="1"/>
</dbReference>
<evidence type="ECO:0000313" key="2">
    <source>
        <dbReference type="EMBL" id="AKG45945.1"/>
    </source>
</evidence>
<dbReference type="HOGENOM" id="CLU_007383_5_1_11"/>
<protein>
    <submittedName>
        <fullName evidence="2">Nucleotide-diphosphate-sugar epimerase</fullName>
    </submittedName>
</protein>